<proteinExistence type="predicted"/>
<dbReference type="Gene3D" id="3.10.100.10">
    <property type="entry name" value="Mannose-Binding Protein A, subunit A"/>
    <property type="match status" value="1"/>
</dbReference>
<dbReference type="InterPro" id="IPR016186">
    <property type="entry name" value="C-type_lectin-like/link_sf"/>
</dbReference>
<keyword evidence="1" id="KW-0732">Signal</keyword>
<name>A0A914D5F4_9BILA</name>
<dbReference type="InterPro" id="IPR016187">
    <property type="entry name" value="CTDL_fold"/>
</dbReference>
<evidence type="ECO:0000313" key="3">
    <source>
        <dbReference type="Proteomes" id="UP000887540"/>
    </source>
</evidence>
<dbReference type="WBParaSite" id="ACRNAN_scaffold1942.g15052.t1">
    <property type="protein sequence ID" value="ACRNAN_scaffold1942.g15052.t1"/>
    <property type="gene ID" value="ACRNAN_scaffold1942.g15052"/>
</dbReference>
<reference evidence="4" key="1">
    <citation type="submission" date="2022-11" db="UniProtKB">
        <authorList>
            <consortium name="WormBaseParasite"/>
        </authorList>
    </citation>
    <scope>IDENTIFICATION</scope>
</reference>
<protein>
    <submittedName>
        <fullName evidence="4">C-type lectin domain-containing protein</fullName>
    </submittedName>
</protein>
<evidence type="ECO:0000313" key="4">
    <source>
        <dbReference type="WBParaSite" id="ACRNAN_scaffold1942.g15052.t1"/>
    </source>
</evidence>
<feature type="domain" description="C-type lectin" evidence="2">
    <location>
        <begin position="29"/>
        <end position="148"/>
    </location>
</feature>
<dbReference type="InterPro" id="IPR001304">
    <property type="entry name" value="C-type_lectin-like"/>
</dbReference>
<evidence type="ECO:0000256" key="1">
    <source>
        <dbReference type="SAM" id="SignalP"/>
    </source>
</evidence>
<accession>A0A914D5F4</accession>
<sequence length="157" mass="17971">MSIIIASIILSFLIGVSSSACPYNTLEGPDGRCYGFFPYGFHHNKSEYVCKEYFDGHLASIHDEKLNEFVRSTAQDVFPDAERFWIGGKRENGDDKGWSWTDRSSFDYMNWKNGRPTNEESDSGAVMDTSTGKWSNLRKEVDLPYVCQVNARIYHPF</sequence>
<organism evidence="3 4">
    <name type="scientific">Acrobeloides nanus</name>
    <dbReference type="NCBI Taxonomy" id="290746"/>
    <lineage>
        <taxon>Eukaryota</taxon>
        <taxon>Metazoa</taxon>
        <taxon>Ecdysozoa</taxon>
        <taxon>Nematoda</taxon>
        <taxon>Chromadorea</taxon>
        <taxon>Rhabditida</taxon>
        <taxon>Tylenchina</taxon>
        <taxon>Cephalobomorpha</taxon>
        <taxon>Cephaloboidea</taxon>
        <taxon>Cephalobidae</taxon>
        <taxon>Acrobeloides</taxon>
    </lineage>
</organism>
<dbReference type="InterPro" id="IPR050111">
    <property type="entry name" value="C-type_lectin/snaclec_domain"/>
</dbReference>
<dbReference type="CDD" id="cd00037">
    <property type="entry name" value="CLECT"/>
    <property type="match status" value="1"/>
</dbReference>
<dbReference type="PANTHER" id="PTHR22803">
    <property type="entry name" value="MANNOSE, PHOSPHOLIPASE, LECTIN RECEPTOR RELATED"/>
    <property type="match status" value="1"/>
</dbReference>
<evidence type="ECO:0000259" key="2">
    <source>
        <dbReference type="PROSITE" id="PS50041"/>
    </source>
</evidence>
<feature type="chain" id="PRO_5038139222" evidence="1">
    <location>
        <begin position="20"/>
        <end position="157"/>
    </location>
</feature>
<dbReference type="SMART" id="SM00034">
    <property type="entry name" value="CLECT"/>
    <property type="match status" value="1"/>
</dbReference>
<dbReference type="PROSITE" id="PS50041">
    <property type="entry name" value="C_TYPE_LECTIN_2"/>
    <property type="match status" value="1"/>
</dbReference>
<dbReference type="AlphaFoldDB" id="A0A914D5F4"/>
<keyword evidence="3" id="KW-1185">Reference proteome</keyword>
<feature type="signal peptide" evidence="1">
    <location>
        <begin position="1"/>
        <end position="19"/>
    </location>
</feature>
<dbReference type="SUPFAM" id="SSF56436">
    <property type="entry name" value="C-type lectin-like"/>
    <property type="match status" value="1"/>
</dbReference>
<dbReference type="Pfam" id="PF00059">
    <property type="entry name" value="Lectin_C"/>
    <property type="match status" value="1"/>
</dbReference>
<dbReference type="Proteomes" id="UP000887540">
    <property type="component" value="Unplaced"/>
</dbReference>